<dbReference type="GeneID" id="26373926"/>
<gene>
    <name evidence="1" type="primary">ORF-39</name>
</gene>
<accession>A0A0R7EYX6</accession>
<proteinExistence type="predicted"/>
<keyword evidence="2" id="KW-1185">Reference proteome</keyword>
<name>A0A0R7EYX6_9BBAC</name>
<organism evidence="1 2">
    <name type="scientific">Diatraea saccharalis granulovirus</name>
    <dbReference type="NCBI Taxonomy" id="1675862"/>
    <lineage>
        <taxon>Viruses</taxon>
        <taxon>Viruses incertae sedis</taxon>
        <taxon>Naldaviricetes</taxon>
        <taxon>Lefavirales</taxon>
        <taxon>Baculoviridae</taxon>
        <taxon>Betabaculovirus</taxon>
        <taxon>Betabaculovirus disaccharalis</taxon>
    </lineage>
</organism>
<sequence length="113" mass="13429">MDLSEIAIKIENMYEENETVENVKKFVFNKLLKNVLDESVNLEDYLLVYSGYCKVCDSNAEIFKVDIDDYENTLDYAHAIYSLYKKEKTLTYKDIFCKICARPLYEIDLFEIY</sequence>
<evidence type="ECO:0000313" key="2">
    <source>
        <dbReference type="Proteomes" id="UP000203433"/>
    </source>
</evidence>
<dbReference type="Proteomes" id="UP000203433">
    <property type="component" value="Segment"/>
</dbReference>
<dbReference type="KEGG" id="vg:26373926"/>
<dbReference type="EMBL" id="KP296186">
    <property type="protein sequence ID" value="AKN80786.1"/>
    <property type="molecule type" value="Genomic_DNA"/>
</dbReference>
<evidence type="ECO:0000313" key="1">
    <source>
        <dbReference type="EMBL" id="AKN80786.1"/>
    </source>
</evidence>
<reference evidence="1 2" key="1">
    <citation type="journal article" date="2015" name="J. Virol.">
        <title>A betabaculovirus-encoded gp64 homolog is a functional envelope fusion protein.</title>
        <authorList>
            <person name="Ardisson-Araujo D.M."/>
            <person name="Melo F.L."/>
            <person name="Clem R.J."/>
            <person name="Wolff J.L."/>
            <person name="Ribeiro B.M."/>
        </authorList>
    </citation>
    <scope>NUCLEOTIDE SEQUENCE [LARGE SCALE GENOMIC DNA]</scope>
    <source>
        <strain evidence="1 2">Parana-2009</strain>
    </source>
</reference>
<dbReference type="OrthoDB" id="26763at10239"/>
<protein>
    <submittedName>
        <fullName evidence="1">Uncharacterized protein</fullName>
    </submittedName>
</protein>
<dbReference type="RefSeq" id="YP_009182237.1">
    <property type="nucleotide sequence ID" value="NC_028491.1"/>
</dbReference>